<protein>
    <submittedName>
        <fullName evidence="1">Uncharacterized protein</fullName>
    </submittedName>
</protein>
<accession>A0AAV5RTU9</accession>
<proteinExistence type="predicted"/>
<reference evidence="1 2" key="1">
    <citation type="journal article" date="2023" name="Elife">
        <title>Identification of key yeast species and microbe-microbe interactions impacting larval growth of Drosophila in the wild.</title>
        <authorList>
            <person name="Mure A."/>
            <person name="Sugiura Y."/>
            <person name="Maeda R."/>
            <person name="Honda K."/>
            <person name="Sakurai N."/>
            <person name="Takahashi Y."/>
            <person name="Watada M."/>
            <person name="Katoh T."/>
            <person name="Gotoh A."/>
            <person name="Gotoh Y."/>
            <person name="Taniguchi I."/>
            <person name="Nakamura K."/>
            <person name="Hayashi T."/>
            <person name="Katayama T."/>
            <person name="Uemura T."/>
            <person name="Hattori Y."/>
        </authorList>
    </citation>
    <scope>NUCLEOTIDE SEQUENCE [LARGE SCALE GENOMIC DNA]</scope>
    <source>
        <strain evidence="1 2">KH-74</strain>
    </source>
</reference>
<name>A0AAV5RTU9_MAUHU</name>
<comment type="caution">
    <text evidence="1">The sequence shown here is derived from an EMBL/GenBank/DDBJ whole genome shotgun (WGS) entry which is preliminary data.</text>
</comment>
<dbReference type="EMBL" id="BTGD01000001">
    <property type="protein sequence ID" value="GMM53989.1"/>
    <property type="molecule type" value="Genomic_DNA"/>
</dbReference>
<dbReference type="Proteomes" id="UP001377567">
    <property type="component" value="Unassembled WGS sequence"/>
</dbReference>
<sequence length="82" mass="8789">MPCITDSRDDQINTPNNTGLMNLRSACILNVIFPKIVLDLEKVISIGVESVATVILTATAASVINPAFVIMTFLSVGDFHVV</sequence>
<evidence type="ECO:0000313" key="1">
    <source>
        <dbReference type="EMBL" id="GMM53989.1"/>
    </source>
</evidence>
<gene>
    <name evidence="1" type="ORF">DAKH74_006050</name>
</gene>
<keyword evidence="2" id="KW-1185">Reference proteome</keyword>
<evidence type="ECO:0000313" key="2">
    <source>
        <dbReference type="Proteomes" id="UP001377567"/>
    </source>
</evidence>
<dbReference type="AlphaFoldDB" id="A0AAV5RTU9"/>
<organism evidence="1 2">
    <name type="scientific">Maudiozyma humilis</name>
    <name type="common">Sour dough yeast</name>
    <name type="synonym">Kazachstania humilis</name>
    <dbReference type="NCBI Taxonomy" id="51915"/>
    <lineage>
        <taxon>Eukaryota</taxon>
        <taxon>Fungi</taxon>
        <taxon>Dikarya</taxon>
        <taxon>Ascomycota</taxon>
        <taxon>Saccharomycotina</taxon>
        <taxon>Saccharomycetes</taxon>
        <taxon>Saccharomycetales</taxon>
        <taxon>Saccharomycetaceae</taxon>
        <taxon>Maudiozyma</taxon>
    </lineage>
</organism>